<comment type="caution">
    <text evidence="2">The sequence shown here is derived from an EMBL/GenBank/DDBJ whole genome shotgun (WGS) entry which is preliminary data.</text>
</comment>
<dbReference type="InterPro" id="IPR024975">
    <property type="entry name" value="NOV_C"/>
</dbReference>
<name>A0AA42VBI6_AERCA</name>
<gene>
    <name evidence="2" type="ORF">N5I07_09200</name>
</gene>
<proteinExistence type="predicted"/>
<sequence length="343" mass="38948">MNKILWVKFGWSEYYRGGPVDGNFGWLNENKGKNNERRGHEAFNFNPGPDGTYYCYVPPQAREYAPSNDDPYGWTVICLAKNPKHTGVHIVGWYENATLHGEWLTPPNGLLKKQGDAAQAQLAYDWSYCISSKTAYFIPPEHRTMPFSDPSVRQGKYSFLEGPGVETNENKQRVLNLLSSLREEMTPFAILNPNEDSLPDPELDTVDPLKGFGTPEHRKEVELAAERVVIEHYKRKGYAYERVTHLPCGYDFVFTKDESVLHVEVKGTSSSTPQFFITRNEYGKGLQSNPAWRLAMVTSALSETPSITEYDAIELKKAFDLEPYVYIGKFIPKPESSSEDLPI</sequence>
<organism evidence="2 3">
    <name type="scientific">Aeromonas caviae</name>
    <name type="common">Aeromonas punctata</name>
    <dbReference type="NCBI Taxonomy" id="648"/>
    <lineage>
        <taxon>Bacteria</taxon>
        <taxon>Pseudomonadati</taxon>
        <taxon>Pseudomonadota</taxon>
        <taxon>Gammaproteobacteria</taxon>
        <taxon>Aeromonadales</taxon>
        <taxon>Aeromonadaceae</taxon>
        <taxon>Aeromonas</taxon>
    </lineage>
</organism>
<dbReference type="AlphaFoldDB" id="A0AA42VBI6"/>
<dbReference type="EMBL" id="JAOCFT010000001">
    <property type="protein sequence ID" value="MDH1897742.1"/>
    <property type="molecule type" value="Genomic_DNA"/>
</dbReference>
<evidence type="ECO:0000259" key="1">
    <source>
        <dbReference type="Pfam" id="PF13020"/>
    </source>
</evidence>
<evidence type="ECO:0000313" key="3">
    <source>
        <dbReference type="Proteomes" id="UP001160758"/>
    </source>
</evidence>
<accession>A0AA42VBI6</accession>
<dbReference type="Pfam" id="PF13020">
    <property type="entry name" value="NOV_C"/>
    <property type="match status" value="1"/>
</dbReference>
<reference evidence="2" key="1">
    <citation type="submission" date="2022-09" db="EMBL/GenBank/DDBJ databases">
        <title>Intensive care unit water sources are persistently colonized with multi-drug resistant bacteria and are the site of extensive horizontal gene transfer of antibiotic resistance genes.</title>
        <authorList>
            <person name="Diorio-Toth L."/>
        </authorList>
    </citation>
    <scope>NUCLEOTIDE SEQUENCE</scope>
    <source>
        <strain evidence="2">GD03796</strain>
    </source>
</reference>
<dbReference type="Proteomes" id="UP001160758">
    <property type="component" value="Unassembled WGS sequence"/>
</dbReference>
<evidence type="ECO:0000313" key="2">
    <source>
        <dbReference type="EMBL" id="MDH1897742.1"/>
    </source>
</evidence>
<feature type="domain" description="Protein NO VEIN C-terminal" evidence="1">
    <location>
        <begin position="225"/>
        <end position="305"/>
    </location>
</feature>
<dbReference type="RefSeq" id="WP_279981346.1">
    <property type="nucleotide sequence ID" value="NZ_JAOCFT010000001.1"/>
</dbReference>
<protein>
    <submittedName>
        <fullName evidence="2">DUF3883 domain-containing protein</fullName>
    </submittedName>
</protein>